<evidence type="ECO:0000313" key="3">
    <source>
        <dbReference type="Proteomes" id="UP001066276"/>
    </source>
</evidence>
<evidence type="ECO:0000313" key="2">
    <source>
        <dbReference type="EMBL" id="KAJ1126029.1"/>
    </source>
</evidence>
<protein>
    <submittedName>
        <fullName evidence="2">Uncharacterized protein</fullName>
    </submittedName>
</protein>
<name>A0AAV7PE10_PLEWA</name>
<accession>A0AAV7PE10</accession>
<keyword evidence="1" id="KW-0175">Coiled coil</keyword>
<dbReference type="Gene3D" id="3.90.20.10">
    <property type="match status" value="1"/>
</dbReference>
<gene>
    <name evidence="2" type="ORF">NDU88_004442</name>
</gene>
<keyword evidence="3" id="KW-1185">Reference proteome</keyword>
<feature type="coiled-coil region" evidence="1">
    <location>
        <begin position="29"/>
        <end position="56"/>
    </location>
</feature>
<dbReference type="AlphaFoldDB" id="A0AAV7PE10"/>
<reference evidence="2" key="1">
    <citation type="journal article" date="2022" name="bioRxiv">
        <title>Sequencing and chromosome-scale assembly of the giantPleurodeles waltlgenome.</title>
        <authorList>
            <person name="Brown T."/>
            <person name="Elewa A."/>
            <person name="Iarovenko S."/>
            <person name="Subramanian E."/>
            <person name="Araus A.J."/>
            <person name="Petzold A."/>
            <person name="Susuki M."/>
            <person name="Suzuki K.-i.T."/>
            <person name="Hayashi T."/>
            <person name="Toyoda A."/>
            <person name="Oliveira C."/>
            <person name="Osipova E."/>
            <person name="Leigh N.D."/>
            <person name="Simon A."/>
            <person name="Yun M.H."/>
        </authorList>
    </citation>
    <scope>NUCLEOTIDE SEQUENCE</scope>
    <source>
        <strain evidence="2">20211129_DDA</strain>
        <tissue evidence="2">Liver</tissue>
    </source>
</reference>
<evidence type="ECO:0000256" key="1">
    <source>
        <dbReference type="SAM" id="Coils"/>
    </source>
</evidence>
<dbReference type="EMBL" id="JANPWB010000011">
    <property type="protein sequence ID" value="KAJ1126029.1"/>
    <property type="molecule type" value="Genomic_DNA"/>
</dbReference>
<proteinExistence type="predicted"/>
<sequence length="74" mass="8588">MLKLRAGFKAIDARFNTIVGHLDHMGECFDRHDTRLEHVEDQISKVEDNTAKMTKRLEVLESHLRTVAIKNEDL</sequence>
<organism evidence="2 3">
    <name type="scientific">Pleurodeles waltl</name>
    <name type="common">Iberian ribbed newt</name>
    <dbReference type="NCBI Taxonomy" id="8319"/>
    <lineage>
        <taxon>Eukaryota</taxon>
        <taxon>Metazoa</taxon>
        <taxon>Chordata</taxon>
        <taxon>Craniata</taxon>
        <taxon>Vertebrata</taxon>
        <taxon>Euteleostomi</taxon>
        <taxon>Amphibia</taxon>
        <taxon>Batrachia</taxon>
        <taxon>Caudata</taxon>
        <taxon>Salamandroidea</taxon>
        <taxon>Salamandridae</taxon>
        <taxon>Pleurodelinae</taxon>
        <taxon>Pleurodeles</taxon>
    </lineage>
</organism>
<comment type="caution">
    <text evidence="2">The sequence shown here is derived from an EMBL/GenBank/DDBJ whole genome shotgun (WGS) entry which is preliminary data.</text>
</comment>
<dbReference type="Proteomes" id="UP001066276">
    <property type="component" value="Chromosome 7"/>
</dbReference>